<feature type="modified residue" description="4-aspartylphosphate" evidence="4">
    <location>
        <position position="671"/>
    </location>
</feature>
<dbReference type="InterPro" id="IPR005467">
    <property type="entry name" value="His_kinase_dom"/>
</dbReference>
<dbReference type="InterPro" id="IPR011990">
    <property type="entry name" value="TPR-like_helical_dom_sf"/>
</dbReference>
<dbReference type="InterPro" id="IPR003661">
    <property type="entry name" value="HisK_dim/P_dom"/>
</dbReference>
<dbReference type="CDD" id="cd16922">
    <property type="entry name" value="HATPase_EvgS-ArcB-TorS-like"/>
    <property type="match status" value="1"/>
</dbReference>
<dbReference type="SMART" id="SM00028">
    <property type="entry name" value="TPR"/>
    <property type="match status" value="5"/>
</dbReference>
<dbReference type="SMART" id="SM00387">
    <property type="entry name" value="HATPase_c"/>
    <property type="match status" value="1"/>
</dbReference>
<evidence type="ECO:0000256" key="1">
    <source>
        <dbReference type="ARBA" id="ARBA00000085"/>
    </source>
</evidence>
<evidence type="ECO:0000259" key="7">
    <source>
        <dbReference type="PROSITE" id="PS50110"/>
    </source>
</evidence>
<dbReference type="InterPro" id="IPR003594">
    <property type="entry name" value="HATPase_dom"/>
</dbReference>
<dbReference type="CDD" id="cd00082">
    <property type="entry name" value="HisKA"/>
    <property type="match status" value="1"/>
</dbReference>
<keyword evidence="9" id="KW-1185">Reference proteome</keyword>
<organism evidence="8 9">
    <name type="scientific">Gaetbulibacter aestuarii</name>
    <dbReference type="NCBI Taxonomy" id="1502358"/>
    <lineage>
        <taxon>Bacteria</taxon>
        <taxon>Pseudomonadati</taxon>
        <taxon>Bacteroidota</taxon>
        <taxon>Flavobacteriia</taxon>
        <taxon>Flavobacteriales</taxon>
        <taxon>Flavobacteriaceae</taxon>
        <taxon>Gaetbulibacter</taxon>
    </lineage>
</organism>
<protein>
    <recommendedName>
        <fullName evidence="2">histidine kinase</fullName>
        <ecNumber evidence="2">2.7.13.3</ecNumber>
    </recommendedName>
</protein>
<dbReference type="RefSeq" id="WP_344740970.1">
    <property type="nucleotide sequence ID" value="NZ_BAABAY010000002.1"/>
</dbReference>
<evidence type="ECO:0000259" key="6">
    <source>
        <dbReference type="PROSITE" id="PS50109"/>
    </source>
</evidence>
<sequence>MSQICRYIFVLFCLFGLELSAQNTLNNDPELAQNSIDYRIKQSQNELENFSYYKALNHLNEALDEAKKAEDSTRLGSIYTLKGRLQLLTDNSDNAIKSLNSAIEIQRLIKNDTGLAYALKTLGEVYFNEKYYNQAHDYFVSAKNLFQQQGLQQKLAETLLLDGKTFMLLNNYVKAREIIEQALAIAKKSEYPEVESDALINQAVVFNVLGENDKALNTAEEGLQIAELNKYLTIRNAAYKTLSEIYYDRKNYKNSRDYLDKHLKLTDSLYQLKSKSLASDQQTKSILKDTTKQYEEAKKQLEQVEEDNGVRTLISILSVALITILSLLTLSLYKNNNIRLKTNNMLHKKNGELIIAKEKAELATKTKANFLSTVTHELRTPLYAVTGLTNMLLEENPKPDQIQHLKSLKFSGDYLLTFINDILQINKIEANKVEIESEPFNLKKKINNIILALNNSAEDNQVKIHFEYDKNLPENFIADQIKISQILINLIGNSIKFTKNGDIWIRVYKIAQENNNYRLRFEVEDNGIGISQEKQDKMFESFSQGSIQINRKYGGTGLGLSIVKGLIDILKGDIYVKSELDKGTTFYFEIPVEYTPIEQASTEPKSSYFNDNSEKIDLDKVKVLVVEDNKINQMITKKILTKMKLNCELVDNGEDAVELIKNNKYDIVLMDIHMPGISGIEATKRIRTFDKKLTIFALTAVTIEDKMQEFEEAGFSDIIPKPFKQEEFEKKLYNALTGKKYKAFNQQQTI</sequence>
<dbReference type="EMBL" id="JBAWKB010000002">
    <property type="protein sequence ID" value="MFH6771788.1"/>
    <property type="molecule type" value="Genomic_DNA"/>
</dbReference>
<feature type="domain" description="Response regulatory" evidence="7">
    <location>
        <begin position="622"/>
        <end position="736"/>
    </location>
</feature>
<dbReference type="PROSITE" id="PS50109">
    <property type="entry name" value="HIS_KIN"/>
    <property type="match status" value="1"/>
</dbReference>
<feature type="chain" id="PRO_5045065883" description="histidine kinase" evidence="5">
    <location>
        <begin position="22"/>
        <end position="750"/>
    </location>
</feature>
<dbReference type="SUPFAM" id="SSF48452">
    <property type="entry name" value="TPR-like"/>
    <property type="match status" value="2"/>
</dbReference>
<evidence type="ECO:0000313" key="9">
    <source>
        <dbReference type="Proteomes" id="UP001610100"/>
    </source>
</evidence>
<dbReference type="InterPro" id="IPR036097">
    <property type="entry name" value="HisK_dim/P_sf"/>
</dbReference>
<feature type="signal peptide" evidence="5">
    <location>
        <begin position="1"/>
        <end position="21"/>
    </location>
</feature>
<proteinExistence type="predicted"/>
<comment type="catalytic activity">
    <reaction evidence="1">
        <text>ATP + protein L-histidine = ADP + protein N-phospho-L-histidine.</text>
        <dbReference type="EC" id="2.7.13.3"/>
    </reaction>
</comment>
<dbReference type="InterPro" id="IPR004358">
    <property type="entry name" value="Sig_transdc_His_kin-like_C"/>
</dbReference>
<evidence type="ECO:0000256" key="3">
    <source>
        <dbReference type="ARBA" id="ARBA00022553"/>
    </source>
</evidence>
<dbReference type="GO" id="GO:0005524">
    <property type="term" value="F:ATP binding"/>
    <property type="evidence" value="ECO:0007669"/>
    <property type="project" value="UniProtKB-KW"/>
</dbReference>
<dbReference type="SUPFAM" id="SSF47384">
    <property type="entry name" value="Homodimeric domain of signal transducing histidine kinase"/>
    <property type="match status" value="1"/>
</dbReference>
<dbReference type="SMART" id="SM00388">
    <property type="entry name" value="HisKA"/>
    <property type="match status" value="1"/>
</dbReference>
<dbReference type="PANTHER" id="PTHR45339">
    <property type="entry name" value="HYBRID SIGNAL TRANSDUCTION HISTIDINE KINASE J"/>
    <property type="match status" value="1"/>
</dbReference>
<evidence type="ECO:0000313" key="8">
    <source>
        <dbReference type="EMBL" id="MFH6771788.1"/>
    </source>
</evidence>
<comment type="caution">
    <text evidence="8">The sequence shown here is derived from an EMBL/GenBank/DDBJ whole genome shotgun (WGS) entry which is preliminary data.</text>
</comment>
<evidence type="ECO:0000256" key="5">
    <source>
        <dbReference type="SAM" id="SignalP"/>
    </source>
</evidence>
<gene>
    <name evidence="8" type="ORF">V8G58_07555</name>
</gene>
<dbReference type="Gene3D" id="1.25.40.10">
    <property type="entry name" value="Tetratricopeptide repeat domain"/>
    <property type="match status" value="2"/>
</dbReference>
<dbReference type="InterPro" id="IPR036890">
    <property type="entry name" value="HATPase_C_sf"/>
</dbReference>
<keyword evidence="8" id="KW-0067">ATP-binding</keyword>
<dbReference type="Pfam" id="PF00072">
    <property type="entry name" value="Response_reg"/>
    <property type="match status" value="1"/>
</dbReference>
<dbReference type="InterPro" id="IPR019734">
    <property type="entry name" value="TPR_rpt"/>
</dbReference>
<dbReference type="InterPro" id="IPR001789">
    <property type="entry name" value="Sig_transdc_resp-reg_receiver"/>
</dbReference>
<dbReference type="Gene3D" id="3.30.565.10">
    <property type="entry name" value="Histidine kinase-like ATPase, C-terminal domain"/>
    <property type="match status" value="1"/>
</dbReference>
<dbReference type="Gene3D" id="3.40.50.2300">
    <property type="match status" value="1"/>
</dbReference>
<dbReference type="InterPro" id="IPR011006">
    <property type="entry name" value="CheY-like_superfamily"/>
</dbReference>
<keyword evidence="8" id="KW-0547">Nucleotide-binding</keyword>
<feature type="domain" description="Histidine kinase" evidence="6">
    <location>
        <begin position="373"/>
        <end position="594"/>
    </location>
</feature>
<evidence type="ECO:0000256" key="4">
    <source>
        <dbReference type="PROSITE-ProRule" id="PRU00169"/>
    </source>
</evidence>
<accession>A0ABW7MZH4</accession>
<dbReference type="Pfam" id="PF00512">
    <property type="entry name" value="HisKA"/>
    <property type="match status" value="1"/>
</dbReference>
<dbReference type="Proteomes" id="UP001610100">
    <property type="component" value="Unassembled WGS sequence"/>
</dbReference>
<dbReference type="CDD" id="cd17546">
    <property type="entry name" value="REC_hyHK_CKI1_RcsC-like"/>
    <property type="match status" value="1"/>
</dbReference>
<dbReference type="PRINTS" id="PR00344">
    <property type="entry name" value="BCTRLSENSOR"/>
</dbReference>
<dbReference type="Pfam" id="PF02518">
    <property type="entry name" value="HATPase_c"/>
    <property type="match status" value="1"/>
</dbReference>
<dbReference type="Gene3D" id="1.10.287.130">
    <property type="match status" value="1"/>
</dbReference>
<dbReference type="PANTHER" id="PTHR45339:SF5">
    <property type="entry name" value="HISTIDINE KINASE"/>
    <property type="match status" value="1"/>
</dbReference>
<dbReference type="SUPFAM" id="SSF52172">
    <property type="entry name" value="CheY-like"/>
    <property type="match status" value="1"/>
</dbReference>
<dbReference type="EC" id="2.7.13.3" evidence="2"/>
<keyword evidence="5" id="KW-0732">Signal</keyword>
<keyword evidence="3 4" id="KW-0597">Phosphoprotein</keyword>
<reference evidence="8 9" key="1">
    <citation type="submission" date="2024-02" db="EMBL/GenBank/DDBJ databases">
        <title>A Gaetbulibacter species isolated from tidal flats and genomic insights of their niches.</title>
        <authorList>
            <person name="Ye Y."/>
        </authorList>
    </citation>
    <scope>NUCLEOTIDE SEQUENCE [LARGE SCALE GENOMIC DNA]</scope>
    <source>
        <strain evidence="8 9">KYW382</strain>
    </source>
</reference>
<dbReference type="SUPFAM" id="SSF55874">
    <property type="entry name" value="ATPase domain of HSP90 chaperone/DNA topoisomerase II/histidine kinase"/>
    <property type="match status" value="1"/>
</dbReference>
<dbReference type="PROSITE" id="PS50110">
    <property type="entry name" value="RESPONSE_REGULATORY"/>
    <property type="match status" value="1"/>
</dbReference>
<name>A0ABW7MZH4_9FLAO</name>
<evidence type="ECO:0000256" key="2">
    <source>
        <dbReference type="ARBA" id="ARBA00012438"/>
    </source>
</evidence>
<dbReference type="SMART" id="SM00448">
    <property type="entry name" value="REC"/>
    <property type="match status" value="1"/>
</dbReference>